<organism evidence="2 3">
    <name type="scientific">Methylobacterium durans</name>
    <dbReference type="NCBI Taxonomy" id="2202825"/>
    <lineage>
        <taxon>Bacteria</taxon>
        <taxon>Pseudomonadati</taxon>
        <taxon>Pseudomonadota</taxon>
        <taxon>Alphaproteobacteria</taxon>
        <taxon>Hyphomicrobiales</taxon>
        <taxon>Methylobacteriaceae</taxon>
        <taxon>Methylobacterium</taxon>
    </lineage>
</organism>
<name>A0A2U8W153_9HYPH</name>
<gene>
    <name evidence="2" type="ORF">DK389_03810</name>
</gene>
<dbReference type="PANTHER" id="PTHR46623">
    <property type="entry name" value="CARBOXYMETHYLENEBUTENOLIDASE-RELATED"/>
    <property type="match status" value="1"/>
</dbReference>
<protein>
    <submittedName>
        <fullName evidence="2">Dienelactone hydrolase</fullName>
    </submittedName>
</protein>
<proteinExistence type="predicted"/>
<dbReference type="EMBL" id="CP029550">
    <property type="protein sequence ID" value="AWN39819.1"/>
    <property type="molecule type" value="Genomic_DNA"/>
</dbReference>
<reference evidence="3" key="1">
    <citation type="submission" date="2018-05" db="EMBL/GenBank/DDBJ databases">
        <title>Complete Genome Sequence of Methylobacterium sp. 17SD2-17.</title>
        <authorList>
            <person name="Srinivasan S."/>
        </authorList>
    </citation>
    <scope>NUCLEOTIDE SEQUENCE [LARGE SCALE GENOMIC DNA]</scope>
    <source>
        <strain evidence="3">17SD2-17</strain>
    </source>
</reference>
<dbReference type="OrthoDB" id="9771666at2"/>
<dbReference type="PANTHER" id="PTHR46623:SF6">
    <property type="entry name" value="ALPHA_BETA-HYDROLASES SUPERFAMILY PROTEIN"/>
    <property type="match status" value="1"/>
</dbReference>
<dbReference type="Gene3D" id="3.40.50.1820">
    <property type="entry name" value="alpha/beta hydrolase"/>
    <property type="match status" value="1"/>
</dbReference>
<accession>A0A2U8W153</accession>
<keyword evidence="2" id="KW-0378">Hydrolase</keyword>
<keyword evidence="3" id="KW-1185">Reference proteome</keyword>
<feature type="domain" description="Dienelactone hydrolase" evidence="1">
    <location>
        <begin position="27"/>
        <end position="203"/>
    </location>
</feature>
<dbReference type="Pfam" id="PF01738">
    <property type="entry name" value="DLH"/>
    <property type="match status" value="1"/>
</dbReference>
<dbReference type="KEGG" id="mets:DK389_03810"/>
<dbReference type="InterPro" id="IPR002925">
    <property type="entry name" value="Dienelactn_hydro"/>
</dbReference>
<sequence length="224" mass="23863">MQSFTSHGQRIEVEWFAASGGSAAGGTGTNGPAVLLLHGADGLTYAEGYRLAARTISASGYHVAFLHYLDRTGGRRVAYSRLRQEFPLWATTVRDGVSWLALQPSVDARRLGIVGVSLGAALAFEVAASDAPVKAIVDYFGPLPEGLAARRPRLPPTLILHGASDPIVPVAQAYAIERLLKQQDTPYEIQIYPGQGHGFTGTAQFGSAAQVTTFLDRHLGLKHA</sequence>
<dbReference type="InterPro" id="IPR029058">
    <property type="entry name" value="AB_hydrolase_fold"/>
</dbReference>
<evidence type="ECO:0000313" key="3">
    <source>
        <dbReference type="Proteomes" id="UP000245926"/>
    </source>
</evidence>
<dbReference type="Proteomes" id="UP000245926">
    <property type="component" value="Chromosome"/>
</dbReference>
<dbReference type="SUPFAM" id="SSF53474">
    <property type="entry name" value="alpha/beta-Hydrolases"/>
    <property type="match status" value="1"/>
</dbReference>
<evidence type="ECO:0000259" key="1">
    <source>
        <dbReference type="Pfam" id="PF01738"/>
    </source>
</evidence>
<dbReference type="GO" id="GO:0016787">
    <property type="term" value="F:hydrolase activity"/>
    <property type="evidence" value="ECO:0007669"/>
    <property type="project" value="UniProtKB-KW"/>
</dbReference>
<dbReference type="RefSeq" id="WP_109887506.1">
    <property type="nucleotide sequence ID" value="NZ_CP029550.1"/>
</dbReference>
<dbReference type="AlphaFoldDB" id="A0A2U8W153"/>
<dbReference type="InterPro" id="IPR051049">
    <property type="entry name" value="Dienelactone_hydrolase-like"/>
</dbReference>
<evidence type="ECO:0000313" key="2">
    <source>
        <dbReference type="EMBL" id="AWN39819.1"/>
    </source>
</evidence>